<dbReference type="EMBL" id="JAGBKN010000008">
    <property type="protein sequence ID" value="MBO1516751.1"/>
    <property type="molecule type" value="Genomic_DNA"/>
</dbReference>
<gene>
    <name evidence="2" type="ORF">J3491_05305</name>
</gene>
<proteinExistence type="predicted"/>
<feature type="transmembrane region" description="Helical" evidence="1">
    <location>
        <begin position="12"/>
        <end position="30"/>
    </location>
</feature>
<dbReference type="InterPro" id="IPR012902">
    <property type="entry name" value="N_methyl_site"/>
</dbReference>
<protein>
    <submittedName>
        <fullName evidence="2">GspH/FimT family protein</fullName>
    </submittedName>
</protein>
<keyword evidence="3" id="KW-1185">Reference proteome</keyword>
<dbReference type="InterPro" id="IPR045584">
    <property type="entry name" value="Pilin-like"/>
</dbReference>
<dbReference type="AlphaFoldDB" id="A0AAW4ISW5"/>
<keyword evidence="1" id="KW-0472">Membrane</keyword>
<dbReference type="SUPFAM" id="SSF54523">
    <property type="entry name" value="Pili subunits"/>
    <property type="match status" value="1"/>
</dbReference>
<evidence type="ECO:0000313" key="3">
    <source>
        <dbReference type="Proteomes" id="UP000664161"/>
    </source>
</evidence>
<accession>A0AAW4ISW5</accession>
<organism evidence="2 3">
    <name type="scientific">Psychrobacter halodurans</name>
    <dbReference type="NCBI Taxonomy" id="2818439"/>
    <lineage>
        <taxon>Bacteria</taxon>
        <taxon>Pseudomonadati</taxon>
        <taxon>Pseudomonadota</taxon>
        <taxon>Gammaproteobacteria</taxon>
        <taxon>Moraxellales</taxon>
        <taxon>Moraxellaceae</taxon>
        <taxon>Psychrobacter</taxon>
    </lineage>
</organism>
<dbReference type="Proteomes" id="UP000664161">
    <property type="component" value="Unassembled WGS sequence"/>
</dbReference>
<evidence type="ECO:0000313" key="2">
    <source>
        <dbReference type="EMBL" id="MBO1516751.1"/>
    </source>
</evidence>
<name>A0AAW4ISW5_9GAMM</name>
<dbReference type="Gene3D" id="3.30.700.10">
    <property type="entry name" value="Glycoprotein, Type 4 Pilin"/>
    <property type="match status" value="1"/>
</dbReference>
<keyword evidence="1" id="KW-0812">Transmembrane</keyword>
<dbReference type="Pfam" id="PF07963">
    <property type="entry name" value="N_methyl"/>
    <property type="match status" value="1"/>
</dbReference>
<keyword evidence="1" id="KW-1133">Transmembrane helix</keyword>
<feature type="transmembrane region" description="Helical" evidence="1">
    <location>
        <begin position="84"/>
        <end position="105"/>
    </location>
</feature>
<sequence>MNWLLRIELLRICRVGCAGKVTLVLGALLFDKARRYLLYKRGKDKRGKDYIAWSPRLPYPITSLDKPKITNCPHVYKSCQGFTLIQLIITVAIMAIIAMMAAPAIQTQLARMEAERVKNQLEDTLALAKAESFIRRQNVLLCLSNAGGRCHRNSDKTLLLFIDKNNNKHFDTQVDQLLVQQSLKLKHSKVMLRVGGRRHYTKFWGDSGKPRGHFGHIKYCPTATYNKAMYLISFNQGGIVKQKLNENHPTQCDK</sequence>
<reference evidence="2 3" key="1">
    <citation type="submission" date="2021-03" db="EMBL/GenBank/DDBJ databases">
        <authorList>
            <person name="Shang D.-D."/>
            <person name="Du Z.-J."/>
            <person name="Chen G.-J."/>
        </authorList>
    </citation>
    <scope>NUCLEOTIDE SEQUENCE [LARGE SCALE GENOMIC DNA]</scope>
    <source>
        <strain evidence="2 3">F2608</strain>
    </source>
</reference>
<comment type="caution">
    <text evidence="2">The sequence shown here is derived from an EMBL/GenBank/DDBJ whole genome shotgun (WGS) entry which is preliminary data.</text>
</comment>
<dbReference type="NCBIfam" id="TIGR02532">
    <property type="entry name" value="IV_pilin_GFxxxE"/>
    <property type="match status" value="1"/>
</dbReference>
<evidence type="ECO:0000256" key="1">
    <source>
        <dbReference type="SAM" id="Phobius"/>
    </source>
</evidence>
<dbReference type="RefSeq" id="WP_153045422.1">
    <property type="nucleotide sequence ID" value="NZ_JAGBKN010000008.1"/>
</dbReference>